<accession>A0A1I0X5H7</accession>
<dbReference type="AlphaFoldDB" id="A0A1I0X5H7"/>
<evidence type="ECO:0000313" key="1">
    <source>
        <dbReference type="EMBL" id="SFA95636.1"/>
    </source>
</evidence>
<dbReference type="STRING" id="871651.SAMN05421688_1845"/>
<gene>
    <name evidence="1" type="ORF">SAMN05421688_1845</name>
</gene>
<proteinExistence type="predicted"/>
<keyword evidence="2" id="KW-1185">Reference proteome</keyword>
<organism evidence="1 2">
    <name type="scientific">Poseidonocella pacifica</name>
    <dbReference type="NCBI Taxonomy" id="871651"/>
    <lineage>
        <taxon>Bacteria</taxon>
        <taxon>Pseudomonadati</taxon>
        <taxon>Pseudomonadota</taxon>
        <taxon>Alphaproteobacteria</taxon>
        <taxon>Rhodobacterales</taxon>
        <taxon>Roseobacteraceae</taxon>
        <taxon>Poseidonocella</taxon>
    </lineage>
</organism>
<name>A0A1I0X5H7_9RHOB</name>
<evidence type="ECO:0000313" key="2">
    <source>
        <dbReference type="Proteomes" id="UP000198796"/>
    </source>
</evidence>
<dbReference type="EMBL" id="FOJU01000003">
    <property type="protein sequence ID" value="SFA95636.1"/>
    <property type="molecule type" value="Genomic_DNA"/>
</dbReference>
<protein>
    <submittedName>
        <fullName evidence="1">Uncharacterized protein</fullName>
    </submittedName>
</protein>
<sequence>MEWLRHSDFCRRKLLKTVGILRGTLGSSANDAREEKAKRSMSRVDAVMEDLESIFNPRSYTYAKTPGVILIDNAQFSTDDPGLSVFAERLLNTAMTQS</sequence>
<dbReference type="Proteomes" id="UP000198796">
    <property type="component" value="Unassembled WGS sequence"/>
</dbReference>
<reference evidence="1 2" key="1">
    <citation type="submission" date="2016-10" db="EMBL/GenBank/DDBJ databases">
        <authorList>
            <person name="de Groot N.N."/>
        </authorList>
    </citation>
    <scope>NUCLEOTIDE SEQUENCE [LARGE SCALE GENOMIC DNA]</scope>
    <source>
        <strain evidence="1 2">DSM 29316</strain>
    </source>
</reference>